<gene>
    <name evidence="6" type="ORF">GCM10007067_23990</name>
</gene>
<feature type="transmembrane region" description="Helical" evidence="5">
    <location>
        <begin position="90"/>
        <end position="113"/>
    </location>
</feature>
<sequence length="151" mass="16535">MLDARLPPPLLLVLLGAAMWAVSVHVPGFMLRHPTIDAVAAALAVVGLLANGLPKLAFSRVRTTVNPLRPSNATSLVTHGLHRVSRNPMYVGHVLLLAAWALYLGHAIAALCVPLQMAWLARFQILPEERALDAKFGVAWQAYRTRVPRWL</sequence>
<dbReference type="Proteomes" id="UP000646426">
    <property type="component" value="Unassembled WGS sequence"/>
</dbReference>
<comment type="caution">
    <text evidence="6">The sequence shown here is derived from an EMBL/GenBank/DDBJ whole genome shotgun (WGS) entry which is preliminary data.</text>
</comment>
<feature type="transmembrane region" description="Helical" evidence="5">
    <location>
        <begin position="6"/>
        <end position="26"/>
    </location>
</feature>
<keyword evidence="4 5" id="KW-0472">Membrane</keyword>
<dbReference type="Pfam" id="PF04191">
    <property type="entry name" value="PEMT"/>
    <property type="match status" value="1"/>
</dbReference>
<dbReference type="InterPro" id="IPR007318">
    <property type="entry name" value="Phopholipid_MeTrfase"/>
</dbReference>
<dbReference type="EMBL" id="BMYD01000004">
    <property type="protein sequence ID" value="GHA85237.1"/>
    <property type="molecule type" value="Genomic_DNA"/>
</dbReference>
<keyword evidence="3 5" id="KW-1133">Transmembrane helix</keyword>
<protein>
    <recommendedName>
        <fullName evidence="8">Isoprenylcysteine carboxylmethyltransferase family protein</fullName>
    </recommendedName>
</protein>
<evidence type="ECO:0000256" key="5">
    <source>
        <dbReference type="SAM" id="Phobius"/>
    </source>
</evidence>
<keyword evidence="2 5" id="KW-0812">Transmembrane</keyword>
<evidence type="ECO:0000313" key="6">
    <source>
        <dbReference type="EMBL" id="GHA85237.1"/>
    </source>
</evidence>
<proteinExistence type="predicted"/>
<comment type="subcellular location">
    <subcellularLocation>
        <location evidence="1">Endomembrane system</location>
        <topology evidence="1">Multi-pass membrane protein</topology>
    </subcellularLocation>
</comment>
<dbReference type="Gene3D" id="1.20.120.1630">
    <property type="match status" value="1"/>
</dbReference>
<evidence type="ECO:0000256" key="4">
    <source>
        <dbReference type="ARBA" id="ARBA00023136"/>
    </source>
</evidence>
<evidence type="ECO:0000256" key="1">
    <source>
        <dbReference type="ARBA" id="ARBA00004127"/>
    </source>
</evidence>
<evidence type="ECO:0000313" key="7">
    <source>
        <dbReference type="Proteomes" id="UP000646426"/>
    </source>
</evidence>
<organism evidence="6 7">
    <name type="scientific">Cognatilysobacter bugurensis</name>
    <dbReference type="NCBI Taxonomy" id="543356"/>
    <lineage>
        <taxon>Bacteria</taxon>
        <taxon>Pseudomonadati</taxon>
        <taxon>Pseudomonadota</taxon>
        <taxon>Gammaproteobacteria</taxon>
        <taxon>Lysobacterales</taxon>
        <taxon>Lysobacteraceae</taxon>
        <taxon>Cognatilysobacter</taxon>
    </lineage>
</organism>
<name>A0A918T2J0_9GAMM</name>
<reference evidence="6" key="2">
    <citation type="submission" date="2020-09" db="EMBL/GenBank/DDBJ databases">
        <authorList>
            <person name="Sun Q."/>
            <person name="Kim S."/>
        </authorList>
    </citation>
    <scope>NUCLEOTIDE SEQUENCE</scope>
    <source>
        <strain evidence="6">KCTC 23077</strain>
    </source>
</reference>
<evidence type="ECO:0008006" key="8">
    <source>
        <dbReference type="Google" id="ProtNLM"/>
    </source>
</evidence>
<dbReference type="GO" id="GO:0012505">
    <property type="term" value="C:endomembrane system"/>
    <property type="evidence" value="ECO:0007669"/>
    <property type="project" value="UniProtKB-SubCell"/>
</dbReference>
<dbReference type="AlphaFoldDB" id="A0A918T2J0"/>
<reference evidence="6" key="1">
    <citation type="journal article" date="2014" name="Int. J. Syst. Evol. Microbiol.">
        <title>Complete genome sequence of Corynebacterium casei LMG S-19264T (=DSM 44701T), isolated from a smear-ripened cheese.</title>
        <authorList>
            <consortium name="US DOE Joint Genome Institute (JGI-PGF)"/>
            <person name="Walter F."/>
            <person name="Albersmeier A."/>
            <person name="Kalinowski J."/>
            <person name="Ruckert C."/>
        </authorList>
    </citation>
    <scope>NUCLEOTIDE SEQUENCE</scope>
    <source>
        <strain evidence="6">KCTC 23077</strain>
    </source>
</reference>
<feature type="transmembrane region" description="Helical" evidence="5">
    <location>
        <begin position="38"/>
        <end position="58"/>
    </location>
</feature>
<accession>A0A918T2J0</accession>
<keyword evidence="7" id="KW-1185">Reference proteome</keyword>
<evidence type="ECO:0000256" key="2">
    <source>
        <dbReference type="ARBA" id="ARBA00022692"/>
    </source>
</evidence>
<evidence type="ECO:0000256" key="3">
    <source>
        <dbReference type="ARBA" id="ARBA00022989"/>
    </source>
</evidence>